<evidence type="ECO:0000313" key="2">
    <source>
        <dbReference type="Proteomes" id="UP001597018"/>
    </source>
</evidence>
<reference evidence="2" key="1">
    <citation type="journal article" date="2019" name="Int. J. Syst. Evol. Microbiol.">
        <title>The Global Catalogue of Microorganisms (GCM) 10K type strain sequencing project: providing services to taxonomists for standard genome sequencing and annotation.</title>
        <authorList>
            <consortium name="The Broad Institute Genomics Platform"/>
            <consortium name="The Broad Institute Genome Sequencing Center for Infectious Disease"/>
            <person name="Wu L."/>
            <person name="Ma J."/>
        </authorList>
    </citation>
    <scope>NUCLEOTIDE SEQUENCE [LARGE SCALE GENOMIC DNA]</scope>
    <source>
        <strain evidence="2">CCUG 56401</strain>
    </source>
</reference>
<accession>A0ABW3G1T6</accession>
<name>A0ABW3G1T6_9PSEU</name>
<dbReference type="Proteomes" id="UP001597018">
    <property type="component" value="Unassembled WGS sequence"/>
</dbReference>
<gene>
    <name evidence="1" type="ORF">ACFQ16_29475</name>
</gene>
<organism evidence="1 2">
    <name type="scientific">Saccharopolyspora rosea</name>
    <dbReference type="NCBI Taxonomy" id="524884"/>
    <lineage>
        <taxon>Bacteria</taxon>
        <taxon>Bacillati</taxon>
        <taxon>Actinomycetota</taxon>
        <taxon>Actinomycetes</taxon>
        <taxon>Pseudonocardiales</taxon>
        <taxon>Pseudonocardiaceae</taxon>
        <taxon>Saccharopolyspora</taxon>
    </lineage>
</organism>
<comment type="caution">
    <text evidence="1">The sequence shown here is derived from an EMBL/GenBank/DDBJ whole genome shotgun (WGS) entry which is preliminary data.</text>
</comment>
<protein>
    <submittedName>
        <fullName evidence="1">Uncharacterized protein</fullName>
    </submittedName>
</protein>
<dbReference type="EMBL" id="JBHTIW010000046">
    <property type="protein sequence ID" value="MFD0923898.1"/>
    <property type="molecule type" value="Genomic_DNA"/>
</dbReference>
<dbReference type="RefSeq" id="WP_345601035.1">
    <property type="nucleotide sequence ID" value="NZ_BAABLT010000025.1"/>
</dbReference>
<evidence type="ECO:0000313" key="1">
    <source>
        <dbReference type="EMBL" id="MFD0923898.1"/>
    </source>
</evidence>
<sequence>MAALTRLYYAWTLSCADGQDHAVADEEFLRAHREGSGLSEALCGHRVVPGPLAFPPGPRCQWCLRYLRARATMSDPDLRMRHRRRRRRVPLRRLFARCRRTR</sequence>
<keyword evidence="2" id="KW-1185">Reference proteome</keyword>
<proteinExistence type="predicted"/>